<evidence type="ECO:0000256" key="1">
    <source>
        <dbReference type="SAM" id="Phobius"/>
    </source>
</evidence>
<name>A0A916TIC7_9ACTN</name>
<accession>A0A916TIC7</accession>
<feature type="transmembrane region" description="Helical" evidence="1">
    <location>
        <begin position="150"/>
        <end position="169"/>
    </location>
</feature>
<keyword evidence="1" id="KW-0472">Membrane</keyword>
<feature type="transmembrane region" description="Helical" evidence="1">
    <location>
        <begin position="90"/>
        <end position="111"/>
    </location>
</feature>
<keyword evidence="3" id="KW-1185">Reference proteome</keyword>
<feature type="transmembrane region" description="Helical" evidence="1">
    <location>
        <begin position="273"/>
        <end position="290"/>
    </location>
</feature>
<organism evidence="2 3">
    <name type="scientific">Gordonia jinhuaensis</name>
    <dbReference type="NCBI Taxonomy" id="1517702"/>
    <lineage>
        <taxon>Bacteria</taxon>
        <taxon>Bacillati</taxon>
        <taxon>Actinomycetota</taxon>
        <taxon>Actinomycetes</taxon>
        <taxon>Mycobacteriales</taxon>
        <taxon>Gordoniaceae</taxon>
        <taxon>Gordonia</taxon>
    </lineage>
</organism>
<keyword evidence="1" id="KW-1133">Transmembrane helix</keyword>
<dbReference type="Proteomes" id="UP000621454">
    <property type="component" value="Unassembled WGS sequence"/>
</dbReference>
<keyword evidence="1" id="KW-0812">Transmembrane</keyword>
<gene>
    <name evidence="2" type="ORF">GCM10011489_37140</name>
</gene>
<feature type="transmembrane region" description="Helical" evidence="1">
    <location>
        <begin position="201"/>
        <end position="222"/>
    </location>
</feature>
<feature type="transmembrane region" description="Helical" evidence="1">
    <location>
        <begin position="175"/>
        <end position="194"/>
    </location>
</feature>
<reference evidence="2" key="2">
    <citation type="submission" date="2020-09" db="EMBL/GenBank/DDBJ databases">
        <authorList>
            <person name="Sun Q."/>
            <person name="Zhou Y."/>
        </authorList>
    </citation>
    <scope>NUCLEOTIDE SEQUENCE</scope>
    <source>
        <strain evidence="2">CGMCC 1.12827</strain>
    </source>
</reference>
<feature type="transmembrane region" description="Helical" evidence="1">
    <location>
        <begin position="228"/>
        <end position="247"/>
    </location>
</feature>
<evidence type="ECO:0000313" key="3">
    <source>
        <dbReference type="Proteomes" id="UP000621454"/>
    </source>
</evidence>
<feature type="transmembrane region" description="Helical" evidence="1">
    <location>
        <begin position="58"/>
        <end position="78"/>
    </location>
</feature>
<comment type="caution">
    <text evidence="2">The sequence shown here is derived from an EMBL/GenBank/DDBJ whole genome shotgun (WGS) entry which is preliminary data.</text>
</comment>
<reference evidence="2" key="1">
    <citation type="journal article" date="2014" name="Int. J. Syst. Evol. Microbiol.">
        <title>Complete genome sequence of Corynebacterium casei LMG S-19264T (=DSM 44701T), isolated from a smear-ripened cheese.</title>
        <authorList>
            <consortium name="US DOE Joint Genome Institute (JGI-PGF)"/>
            <person name="Walter F."/>
            <person name="Albersmeier A."/>
            <person name="Kalinowski J."/>
            <person name="Ruckert C."/>
        </authorList>
    </citation>
    <scope>NUCLEOTIDE SEQUENCE</scope>
    <source>
        <strain evidence="2">CGMCC 1.12827</strain>
    </source>
</reference>
<evidence type="ECO:0000313" key="2">
    <source>
        <dbReference type="EMBL" id="GGB46399.1"/>
    </source>
</evidence>
<dbReference type="AlphaFoldDB" id="A0A916TIC7"/>
<feature type="transmembrane region" description="Helical" evidence="1">
    <location>
        <begin position="117"/>
        <end position="138"/>
    </location>
</feature>
<sequence>MTTPSTATSPDVAATEVLRQWHPIAVVATRLVFLAVATCVAFWNSFDQYAHLVAGDPLSSYLPLIPVAALACAYGTTIRKPKELPINDRQIDAIVGGVLIVGAFLVKAILVGRFEDVYYLTSPSAPAVWLFAIAGSVLMFGLRPTARYRWMWLLVLLMLPLPHRIVLIALGGSALAAGVITSIYAGYAIGVGAARTRRDGLVYGVVIAAAGVVLAVCMWAAGVSDGRALTLAPGIIAGTAVGCWILWRRRGLSAREYRDHGFDDPVVRGPRKAAAFVAVMAVVTAFVGIANPPTLPAAHVPGLATGESLRVPAGWRQVGATHRYGWVSALFGSGSVMQRQRILADVPNISWDDKNRRRSVMIDTVTTDYLLPLDIYPVTSLYDLNKARFSDPQSADLGHGVDAQIRSVVDEAKFLTFTIMTWRWRSGDRWQEIRLLSVDNHEPDAPFPVPTLSIGRNLALLVNALVRGNSVTADRRPLFKDRDMLVDVGHDIVDAQIQAGGSQ</sequence>
<dbReference type="EMBL" id="BMGC01000048">
    <property type="protein sequence ID" value="GGB46399.1"/>
    <property type="molecule type" value="Genomic_DNA"/>
</dbReference>
<dbReference type="RefSeq" id="WP_188588646.1">
    <property type="nucleotide sequence ID" value="NZ_BMGC01000048.1"/>
</dbReference>
<proteinExistence type="predicted"/>
<protein>
    <submittedName>
        <fullName evidence="2">Uncharacterized protein</fullName>
    </submittedName>
</protein>
<feature type="transmembrane region" description="Helical" evidence="1">
    <location>
        <begin position="24"/>
        <end position="46"/>
    </location>
</feature>